<protein>
    <submittedName>
        <fullName evidence="3">DUF948 domain-containing protein</fullName>
    </submittedName>
</protein>
<proteinExistence type="predicted"/>
<reference evidence="3 4" key="1">
    <citation type="submission" date="2018-06" db="EMBL/GenBank/DDBJ databases">
        <title>The draft genome sequences of strains SCU63 and S1.</title>
        <authorList>
            <person name="Gan L."/>
        </authorList>
    </citation>
    <scope>NUCLEOTIDE SEQUENCE [LARGE SCALE GENOMIC DNA]</scope>
    <source>
        <strain evidence="3 4">SCU63</strain>
    </source>
</reference>
<gene>
    <name evidence="3" type="ORF">DP120_12035</name>
</gene>
<dbReference type="EMBL" id="QLZR01000004">
    <property type="protein sequence ID" value="RAZ76753.1"/>
    <property type="molecule type" value="Genomic_DNA"/>
</dbReference>
<dbReference type="RefSeq" id="WP_112223918.1">
    <property type="nucleotide sequence ID" value="NZ_CP047673.1"/>
</dbReference>
<evidence type="ECO:0000256" key="1">
    <source>
        <dbReference type="SAM" id="Coils"/>
    </source>
</evidence>
<keyword evidence="2" id="KW-0472">Membrane</keyword>
<feature type="transmembrane region" description="Helical" evidence="2">
    <location>
        <begin position="6"/>
        <end position="29"/>
    </location>
</feature>
<feature type="coiled-coil region" evidence="1">
    <location>
        <begin position="36"/>
        <end position="70"/>
    </location>
</feature>
<sequence length="158" mass="17614">MDSTIWWWIALGILVLGLIIAIIGVVLFIKGMKEPMKKIKGSADNLKERVDGLNLEVTTLTHTATELQEEIAVKSEKVSVLVDAAKGTMNSVVDMNAAVRAITDRIITRSENDPQNKRQVKRLTNTADSIIHLPQNLQTINPDAENENYDTLYFGKVR</sequence>
<organism evidence="3 4">
    <name type="scientific">Planococcus halotolerans</name>
    <dbReference type="NCBI Taxonomy" id="2233542"/>
    <lineage>
        <taxon>Bacteria</taxon>
        <taxon>Bacillati</taxon>
        <taxon>Bacillota</taxon>
        <taxon>Bacilli</taxon>
        <taxon>Bacillales</taxon>
        <taxon>Caryophanaceae</taxon>
        <taxon>Planococcus</taxon>
    </lineage>
</organism>
<accession>A0A365KUA6</accession>
<dbReference type="Pfam" id="PF06103">
    <property type="entry name" value="DUF948"/>
    <property type="match status" value="1"/>
</dbReference>
<keyword evidence="4" id="KW-1185">Reference proteome</keyword>
<evidence type="ECO:0000313" key="4">
    <source>
        <dbReference type="Proteomes" id="UP000251002"/>
    </source>
</evidence>
<name>A0A365KUA6_9BACL</name>
<dbReference type="Proteomes" id="UP000251002">
    <property type="component" value="Unassembled WGS sequence"/>
</dbReference>
<evidence type="ECO:0000313" key="3">
    <source>
        <dbReference type="EMBL" id="RAZ76753.1"/>
    </source>
</evidence>
<dbReference type="PANTHER" id="PTHR40070:SF1">
    <property type="entry name" value="UPF0478 PROTEIN YTXG"/>
    <property type="match status" value="1"/>
</dbReference>
<keyword evidence="1" id="KW-0175">Coiled coil</keyword>
<evidence type="ECO:0000256" key="2">
    <source>
        <dbReference type="SAM" id="Phobius"/>
    </source>
</evidence>
<dbReference type="AlphaFoldDB" id="A0A365KUA6"/>
<dbReference type="PANTHER" id="PTHR40070">
    <property type="entry name" value="UPF0478 PROTEIN YTXG"/>
    <property type="match status" value="1"/>
</dbReference>
<dbReference type="InterPro" id="IPR009293">
    <property type="entry name" value="UPF0478"/>
</dbReference>
<keyword evidence="2" id="KW-0812">Transmembrane</keyword>
<keyword evidence="2" id="KW-1133">Transmembrane helix</keyword>
<comment type="caution">
    <text evidence="3">The sequence shown here is derived from an EMBL/GenBank/DDBJ whole genome shotgun (WGS) entry which is preliminary data.</text>
</comment>